<protein>
    <recommendedName>
        <fullName evidence="3">AttH domain-containing protein</fullName>
    </recommendedName>
</protein>
<accession>A0ABQ6F187</accession>
<name>A0ABQ6F187_9VIBR</name>
<evidence type="ECO:0000313" key="1">
    <source>
        <dbReference type="EMBL" id="GLT18646.1"/>
    </source>
</evidence>
<dbReference type="EMBL" id="BSPW01000051">
    <property type="protein sequence ID" value="GLT18646.1"/>
    <property type="molecule type" value="Genomic_DNA"/>
</dbReference>
<comment type="caution">
    <text evidence="1">The sequence shown here is derived from an EMBL/GenBank/DDBJ whole genome shotgun (WGS) entry which is preliminary data.</text>
</comment>
<evidence type="ECO:0000313" key="2">
    <source>
        <dbReference type="Proteomes" id="UP001157138"/>
    </source>
</evidence>
<gene>
    <name evidence="1" type="ORF">GCM10007938_24270</name>
</gene>
<proteinExistence type="predicted"/>
<dbReference type="Proteomes" id="UP001157138">
    <property type="component" value="Unassembled WGS sequence"/>
</dbReference>
<organism evidence="1 2">
    <name type="scientific">Vibrio zhanjiangensis</name>
    <dbReference type="NCBI Taxonomy" id="1046128"/>
    <lineage>
        <taxon>Bacteria</taxon>
        <taxon>Pseudomonadati</taxon>
        <taxon>Pseudomonadota</taxon>
        <taxon>Gammaproteobacteria</taxon>
        <taxon>Vibrionales</taxon>
        <taxon>Vibrionaceae</taxon>
        <taxon>Vibrio</taxon>
    </lineage>
</organism>
<evidence type="ECO:0008006" key="3">
    <source>
        <dbReference type="Google" id="ProtNLM"/>
    </source>
</evidence>
<sequence length="360" mass="41486">MEYLIMNFTFMPFMFVTMLTLFCSTSFATTLDDLRPHEPSSDKTWAEQWFYNVAVPELGYFKISLQTYIAPNFTTPAPKAYVHLAFTPLNGKTVKYDIFRDELILKGFDDVEQFHYEIPGIVLANQDSLQVSYNDFNFTMRWDGEHAHYWRGSNPGQTPFGIIPEIPGVGGKWFLYTVGTPIQYTFSDGSHSLFGSGYAQVDKGWYDKESSAGMIYSMGLSDDLYYMFTGAKVGDSNFELWAGRYISDKYDLIFYPAIGNLSVKREYDSCAGYFKLEMNKLRYKMIMEVNSPFENFYSLQFPSVIIFGGEQKYMKSMAANVQFSLYEFGQLEESIVMDQALLEFSGPFYCDDLPNENRQK</sequence>
<reference evidence="2" key="1">
    <citation type="journal article" date="2019" name="Int. J. Syst. Evol. Microbiol.">
        <title>The Global Catalogue of Microorganisms (GCM) 10K type strain sequencing project: providing services to taxonomists for standard genome sequencing and annotation.</title>
        <authorList>
            <consortium name="The Broad Institute Genomics Platform"/>
            <consortium name="The Broad Institute Genome Sequencing Center for Infectious Disease"/>
            <person name="Wu L."/>
            <person name="Ma J."/>
        </authorList>
    </citation>
    <scope>NUCLEOTIDE SEQUENCE [LARGE SCALE GENOMIC DNA]</scope>
    <source>
        <strain evidence="2">NBRC 108723</strain>
    </source>
</reference>
<keyword evidence="2" id="KW-1185">Reference proteome</keyword>